<name>A0A383F1N9_9ZZZZ</name>
<proteinExistence type="predicted"/>
<dbReference type="EMBL" id="UINC01230777">
    <property type="protein sequence ID" value="SVE63046.1"/>
    <property type="molecule type" value="Genomic_DNA"/>
</dbReference>
<evidence type="ECO:0000313" key="1">
    <source>
        <dbReference type="EMBL" id="SVE63046.1"/>
    </source>
</evidence>
<sequence>EIEPLWGDSDFPEGYNRGACQFLLMGEMLLQLVEQPELLAMARRLLHCDEIHVGACGLGDAGQTVSAGKSRHQVHWHADGEPEVKQVSLRTALDFHGPDNGPLRVLPGSHLRIRAEVAEELRHLELATGKHEEEPDEFFVVHPHEVAVHLHPRWTLVWTPSAWHATGVKTAIGPRRAMAWNYFPAGGRRRDTECVKHIYADQWQHWAGERQQLWGLLD</sequence>
<dbReference type="Pfam" id="PF05721">
    <property type="entry name" value="PhyH"/>
    <property type="match status" value="1"/>
</dbReference>
<dbReference type="AlphaFoldDB" id="A0A383F1N9"/>
<feature type="non-terminal residue" evidence="1">
    <location>
        <position position="1"/>
    </location>
</feature>
<dbReference type="InterPro" id="IPR008775">
    <property type="entry name" value="Phytyl_CoA_dOase-like"/>
</dbReference>
<accession>A0A383F1N9</accession>
<protein>
    <recommendedName>
        <fullName evidence="2">Phytanoyl-CoA dioxygenase family protein</fullName>
    </recommendedName>
</protein>
<gene>
    <name evidence="1" type="ORF">METZ01_LOCUS515900</name>
</gene>
<organism evidence="1">
    <name type="scientific">marine metagenome</name>
    <dbReference type="NCBI Taxonomy" id="408172"/>
    <lineage>
        <taxon>unclassified sequences</taxon>
        <taxon>metagenomes</taxon>
        <taxon>ecological metagenomes</taxon>
    </lineage>
</organism>
<dbReference type="SUPFAM" id="SSF51197">
    <property type="entry name" value="Clavaminate synthase-like"/>
    <property type="match status" value="1"/>
</dbReference>
<evidence type="ECO:0008006" key="2">
    <source>
        <dbReference type="Google" id="ProtNLM"/>
    </source>
</evidence>
<reference evidence="1" key="1">
    <citation type="submission" date="2018-05" db="EMBL/GenBank/DDBJ databases">
        <authorList>
            <person name="Lanie J.A."/>
            <person name="Ng W.-L."/>
            <person name="Kazmierczak K.M."/>
            <person name="Andrzejewski T.M."/>
            <person name="Davidsen T.M."/>
            <person name="Wayne K.J."/>
            <person name="Tettelin H."/>
            <person name="Glass J.I."/>
            <person name="Rusch D."/>
            <person name="Podicherti R."/>
            <person name="Tsui H.-C.T."/>
            <person name="Winkler M.E."/>
        </authorList>
    </citation>
    <scope>NUCLEOTIDE SEQUENCE</scope>
</reference>
<dbReference type="Gene3D" id="2.60.120.620">
    <property type="entry name" value="q2cbj1_9rhob like domain"/>
    <property type="match status" value="1"/>
</dbReference>